<reference evidence="2" key="1">
    <citation type="submission" date="2022-08" db="EMBL/GenBank/DDBJ databases">
        <authorList>
            <person name="Gutierrez-Valencia J."/>
        </authorList>
    </citation>
    <scope>NUCLEOTIDE SEQUENCE</scope>
</reference>
<dbReference type="InterPro" id="IPR036047">
    <property type="entry name" value="F-box-like_dom_sf"/>
</dbReference>
<dbReference type="PANTHER" id="PTHR31672:SF10">
    <property type="entry name" value="F-BOX DOMAIN-CONTAINING PROTEIN"/>
    <property type="match status" value="1"/>
</dbReference>
<dbReference type="SUPFAM" id="SSF50965">
    <property type="entry name" value="Galactose oxidase, central domain"/>
    <property type="match status" value="1"/>
</dbReference>
<evidence type="ECO:0000259" key="1">
    <source>
        <dbReference type="SMART" id="SM00256"/>
    </source>
</evidence>
<protein>
    <recommendedName>
        <fullName evidence="1">F-box domain-containing protein</fullName>
    </recommendedName>
</protein>
<dbReference type="InterPro" id="IPR011043">
    <property type="entry name" value="Gal_Oxase/kelch_b-propeller"/>
</dbReference>
<keyword evidence="3" id="KW-1185">Reference proteome</keyword>
<name>A0AAV0IJ03_9ROSI</name>
<sequence length="422" mass="48086">MSGDGSGGASSQARVFFLTEDILINILLRLRAAICIARFRCVCRSWRILLSDPQFIRRFLFFQKSDDLESLQILFTGGPDDPMTTAVVHYSLYSYDTLGLISEGDLPCAPSNSKSFSYPLQFRLTVVGCCGGIFCIADANPNAPSDLILWNPATSETKLILPRTTCPPYPPGLVKYVELAGFGYDPDTNDYKVVRILKMDHDQDEIYLPLPQPFMYAEVYSLRKDSWKKLIDDDRADLSRSAFGHYVYQQREISLNHKCYWFTGGCSREWSTLSFDMSQEVFEYTSFTHPPAMEGWVCASCFMLKESFVAFLAASYNRDPYYQVWVLLKQGVTDSWTKLLTLAEPYAPYQTHALEIWKEGAYICSKGKYYTNRHGGHVYISRLRTSEEEEGGDDERIEIRGRTLPFQALAYIPTQASLSHLE</sequence>
<dbReference type="Pfam" id="PF00646">
    <property type="entry name" value="F-box"/>
    <property type="match status" value="1"/>
</dbReference>
<dbReference type="InterPro" id="IPR006527">
    <property type="entry name" value="F-box-assoc_dom_typ1"/>
</dbReference>
<organism evidence="2 3">
    <name type="scientific">Linum tenue</name>
    <dbReference type="NCBI Taxonomy" id="586396"/>
    <lineage>
        <taxon>Eukaryota</taxon>
        <taxon>Viridiplantae</taxon>
        <taxon>Streptophyta</taxon>
        <taxon>Embryophyta</taxon>
        <taxon>Tracheophyta</taxon>
        <taxon>Spermatophyta</taxon>
        <taxon>Magnoliopsida</taxon>
        <taxon>eudicotyledons</taxon>
        <taxon>Gunneridae</taxon>
        <taxon>Pentapetalae</taxon>
        <taxon>rosids</taxon>
        <taxon>fabids</taxon>
        <taxon>Malpighiales</taxon>
        <taxon>Linaceae</taxon>
        <taxon>Linum</taxon>
    </lineage>
</organism>
<dbReference type="AlphaFoldDB" id="A0AAV0IJ03"/>
<dbReference type="Pfam" id="PF07734">
    <property type="entry name" value="FBA_1"/>
    <property type="match status" value="1"/>
</dbReference>
<dbReference type="EMBL" id="CAMGYJ010000003">
    <property type="protein sequence ID" value="CAI0396290.1"/>
    <property type="molecule type" value="Genomic_DNA"/>
</dbReference>
<comment type="caution">
    <text evidence="2">The sequence shown here is derived from an EMBL/GenBank/DDBJ whole genome shotgun (WGS) entry which is preliminary data.</text>
</comment>
<feature type="domain" description="F-box" evidence="1">
    <location>
        <begin position="18"/>
        <end position="59"/>
    </location>
</feature>
<dbReference type="NCBIfam" id="TIGR01640">
    <property type="entry name" value="F_box_assoc_1"/>
    <property type="match status" value="1"/>
</dbReference>
<dbReference type="SUPFAM" id="SSF81383">
    <property type="entry name" value="F-box domain"/>
    <property type="match status" value="1"/>
</dbReference>
<accession>A0AAV0IJ03</accession>
<gene>
    <name evidence="2" type="ORF">LITE_LOCUS9055</name>
</gene>
<dbReference type="InterPro" id="IPR050796">
    <property type="entry name" value="SCF_F-box_component"/>
</dbReference>
<dbReference type="Proteomes" id="UP001154282">
    <property type="component" value="Unassembled WGS sequence"/>
</dbReference>
<dbReference type="SMART" id="SM00256">
    <property type="entry name" value="FBOX"/>
    <property type="match status" value="1"/>
</dbReference>
<dbReference type="InterPro" id="IPR001810">
    <property type="entry name" value="F-box_dom"/>
</dbReference>
<evidence type="ECO:0000313" key="2">
    <source>
        <dbReference type="EMBL" id="CAI0396290.1"/>
    </source>
</evidence>
<proteinExistence type="predicted"/>
<dbReference type="InterPro" id="IPR017451">
    <property type="entry name" value="F-box-assoc_interact_dom"/>
</dbReference>
<evidence type="ECO:0000313" key="3">
    <source>
        <dbReference type="Proteomes" id="UP001154282"/>
    </source>
</evidence>
<dbReference type="PANTHER" id="PTHR31672">
    <property type="entry name" value="BNACNNG10540D PROTEIN"/>
    <property type="match status" value="1"/>
</dbReference>